<dbReference type="PANTHER" id="PTHR33431">
    <property type="entry name" value="ENABLED-LIKE PROTEIN (DUF1635)"/>
    <property type="match status" value="1"/>
</dbReference>
<evidence type="ECO:0000256" key="1">
    <source>
        <dbReference type="SAM" id="Coils"/>
    </source>
</evidence>
<dbReference type="InterPro" id="IPR012862">
    <property type="entry name" value="DUF1635"/>
</dbReference>
<evidence type="ECO:0008006" key="4">
    <source>
        <dbReference type="Google" id="ProtNLM"/>
    </source>
</evidence>
<dbReference type="Proteomes" id="UP001165190">
    <property type="component" value="Unassembled WGS sequence"/>
</dbReference>
<organism evidence="2 3">
    <name type="scientific">Hibiscus trionum</name>
    <name type="common">Flower of an hour</name>
    <dbReference type="NCBI Taxonomy" id="183268"/>
    <lineage>
        <taxon>Eukaryota</taxon>
        <taxon>Viridiplantae</taxon>
        <taxon>Streptophyta</taxon>
        <taxon>Embryophyta</taxon>
        <taxon>Tracheophyta</taxon>
        <taxon>Spermatophyta</taxon>
        <taxon>Magnoliopsida</taxon>
        <taxon>eudicotyledons</taxon>
        <taxon>Gunneridae</taxon>
        <taxon>Pentapetalae</taxon>
        <taxon>rosids</taxon>
        <taxon>malvids</taxon>
        <taxon>Malvales</taxon>
        <taxon>Malvaceae</taxon>
        <taxon>Malvoideae</taxon>
        <taxon>Hibiscus</taxon>
    </lineage>
</organism>
<evidence type="ECO:0000313" key="2">
    <source>
        <dbReference type="EMBL" id="GMI97069.1"/>
    </source>
</evidence>
<reference evidence="2" key="1">
    <citation type="submission" date="2023-05" db="EMBL/GenBank/DDBJ databases">
        <title>Genome and transcriptome analyses reveal genes involved in the formation of fine ridges on petal epidermal cells in Hibiscus trionum.</title>
        <authorList>
            <person name="Koshimizu S."/>
            <person name="Masuda S."/>
            <person name="Ishii T."/>
            <person name="Shirasu K."/>
            <person name="Hoshino A."/>
            <person name="Arita M."/>
        </authorList>
    </citation>
    <scope>NUCLEOTIDE SEQUENCE</scope>
    <source>
        <strain evidence="2">Hamamatsu line</strain>
    </source>
</reference>
<dbReference type="AlphaFoldDB" id="A0A9W7MEB8"/>
<accession>A0A9W7MEB8</accession>
<keyword evidence="3" id="KW-1185">Reference proteome</keyword>
<comment type="caution">
    <text evidence="2">The sequence shown here is derived from an EMBL/GenBank/DDBJ whole genome shotgun (WGS) entry which is preliminary data.</text>
</comment>
<dbReference type="Pfam" id="PF07795">
    <property type="entry name" value="DUF1635"/>
    <property type="match status" value="1"/>
</dbReference>
<dbReference type="EMBL" id="BSYR01000030">
    <property type="protein sequence ID" value="GMI97069.1"/>
    <property type="molecule type" value="Genomic_DNA"/>
</dbReference>
<dbReference type="PANTHER" id="PTHR33431:SF12">
    <property type="entry name" value="HIGH MOBILITY GROUP BOX PROTEIN, PUTATIVE (DUF1635)-RELATED"/>
    <property type="match status" value="1"/>
</dbReference>
<feature type="coiled-coil region" evidence="1">
    <location>
        <begin position="25"/>
        <end position="73"/>
    </location>
</feature>
<evidence type="ECO:0000313" key="3">
    <source>
        <dbReference type="Proteomes" id="UP001165190"/>
    </source>
</evidence>
<proteinExistence type="predicted"/>
<protein>
    <recommendedName>
        <fullName evidence="4">TOX high mobility group box family member 4-A</fullName>
    </recommendedName>
</protein>
<name>A0A9W7MEB8_HIBTR</name>
<dbReference type="OrthoDB" id="778241at2759"/>
<sequence>MEDLGSFWNYQEGFDELKLRLQYTAIELESVKMEATEQINKYKDELKLMLNLLNLAYQERDEAKHQLQKLLNKIMPCETPLMIAAKTNSSITESNSLSDTYNNHQSHGSSPVDSLFEAVTSPDFPTVKMADSSGMGLLNQPFGCLSTGLVPTKVDAETAVVDDLAKGKTLPEKGKLLQAVMEAGPLLSTLLVAGPLPQWRNPPPSDTFKIPPVSIKGCDSKTENKKPVASPNNGVVRKRVDSSLYHEMTRGTQQMCSSAMLSFGSSGSASGLSSGAGVNNQITLTKRQRI</sequence>
<keyword evidence="1" id="KW-0175">Coiled coil</keyword>
<gene>
    <name evidence="2" type="ORF">HRI_003376200</name>
</gene>